<dbReference type="Gene3D" id="3.30.10.20">
    <property type="match status" value="1"/>
</dbReference>
<comment type="caution">
    <text evidence="11">The sequence shown here is derived from an EMBL/GenBank/DDBJ whole genome shotgun (WGS) entry which is preliminary data.</text>
</comment>
<feature type="compositionally biased region" description="Polar residues" evidence="9">
    <location>
        <begin position="769"/>
        <end position="778"/>
    </location>
</feature>
<dbReference type="PROSITE" id="PS51178">
    <property type="entry name" value="PASTA"/>
    <property type="match status" value="1"/>
</dbReference>
<keyword evidence="1" id="KW-0121">Carboxypeptidase</keyword>
<accession>A0ABW2GRD7</accession>
<comment type="catalytic activity">
    <reaction evidence="8">
        <text>[GlcNAc-(1-&gt;4)-Mur2Ac(oyl-L-Ala-gamma-D-Glu-L-Lys-D-Ala-D-Ala)](n)-di-trans,octa-cis-undecaprenyl diphosphate + beta-D-GlcNAc-(1-&gt;4)-Mur2Ac(oyl-L-Ala-gamma-D-Glu-L-Lys-D-Ala-D-Ala)-di-trans,octa-cis-undecaprenyl diphosphate = [GlcNAc-(1-&gt;4)-Mur2Ac(oyl-L-Ala-gamma-D-Glu-L-Lys-D-Ala-D-Ala)](n+1)-di-trans,octa-cis-undecaprenyl diphosphate + di-trans,octa-cis-undecaprenyl diphosphate + H(+)</text>
        <dbReference type="Rhea" id="RHEA:23708"/>
        <dbReference type="Rhea" id="RHEA-COMP:9602"/>
        <dbReference type="Rhea" id="RHEA-COMP:9603"/>
        <dbReference type="ChEBI" id="CHEBI:15378"/>
        <dbReference type="ChEBI" id="CHEBI:58405"/>
        <dbReference type="ChEBI" id="CHEBI:60033"/>
        <dbReference type="ChEBI" id="CHEBI:78435"/>
        <dbReference type="EC" id="2.4.99.28"/>
    </reaction>
</comment>
<evidence type="ECO:0000256" key="6">
    <source>
        <dbReference type="ARBA" id="ARBA00023268"/>
    </source>
</evidence>
<evidence type="ECO:0000256" key="4">
    <source>
        <dbReference type="ARBA" id="ARBA00022679"/>
    </source>
</evidence>
<dbReference type="InterPro" id="IPR001460">
    <property type="entry name" value="PCN-bd_Tpept"/>
</dbReference>
<keyword evidence="3" id="KW-0328">Glycosyltransferase</keyword>
<keyword evidence="12" id="KW-1185">Reference proteome</keyword>
<evidence type="ECO:0000313" key="11">
    <source>
        <dbReference type="EMBL" id="MFC7241568.1"/>
    </source>
</evidence>
<dbReference type="InterPro" id="IPR001264">
    <property type="entry name" value="Glyco_trans_51"/>
</dbReference>
<keyword evidence="6" id="KW-0511">Multifunctional enzyme</keyword>
<dbReference type="SUPFAM" id="SSF56601">
    <property type="entry name" value="beta-lactamase/transpeptidase-like"/>
    <property type="match status" value="1"/>
</dbReference>
<dbReference type="SUPFAM" id="SSF53955">
    <property type="entry name" value="Lysozyme-like"/>
    <property type="match status" value="1"/>
</dbReference>
<evidence type="ECO:0000256" key="8">
    <source>
        <dbReference type="ARBA" id="ARBA00049902"/>
    </source>
</evidence>
<sequence>MSSRYRNPLVNIASMLVCGLLAGVVVAAGVFPAVALSGMAAVVGGDAFGKLPDELIVKRSPQLSYLYASDGKTLLATMYDENRRDLPLADVPLIVRQAVLAAEDQKFYEHNGVDIKGIARAYIANKRAGDVEQGASTLTMQFVRLSISYSADTAQEVVDATEDTAKRKIREMRYAMAIEQRMTKDDILEGYLNTAYFGNRAYGIFAAAQVYFGKEPKTLTAAEAAFLAALVKFPGDFDVISLKGQALAVARRDYVLDEMVGTGALTAQQGAVAKNEPLKVTGKFTPNGCVQSTNIKWGFFCDFFQRWWNQQPVFGVTPYDRERSLKSGGFRIVTSLDLTAQSAMDRSIDRSVNKNPDLPGGKWKYKSDAVLLAAVEPGSGKVRGLAANRNFRIDSKTKPQNGKASNPALARRGIRGSYPNTTNPLLTGGPDIGGYQPGSVMKIFTMVAALERGYPLSTVINTRAPYVSRTRITGTPNCGGYWCPTNSGGRNFGPQNMWNGFGSSINTFFVPLFEMTGGARVIDTAKRMGLTFYDNPRSTLDDYYYSTQAADGWGPFTLGASDHTPLQIANAFATLAADGVYCEPIPVESITTSKGERLAVGDRRCKQNIPVDVARAAIDAARCPVGDRSLYGKCQGATARDSREIIGKHIAGKTGTTDNSKSVTLTITTKQLAISGFQTDPDWAQVNHAMSHRVINPAVQYALRDAMKGKESIQFQRPSNLRLVTGSQVAIPAVKCRTVPQARSILNGKGFKVEIAPKQVDSDCPKGTASGTNPSGRTIKNGIVVIEVSNGSKAKPSAPPQTPTSPQPSTPPGPGPNPPPPAVVAARYG</sequence>
<dbReference type="InterPro" id="IPR005543">
    <property type="entry name" value="PASTA_dom"/>
</dbReference>
<reference evidence="12" key="1">
    <citation type="journal article" date="2019" name="Int. J. Syst. Evol. Microbiol.">
        <title>The Global Catalogue of Microorganisms (GCM) 10K type strain sequencing project: providing services to taxonomists for standard genome sequencing and annotation.</title>
        <authorList>
            <consortium name="The Broad Institute Genomics Platform"/>
            <consortium name="The Broad Institute Genome Sequencing Center for Infectious Disease"/>
            <person name="Wu L."/>
            <person name="Ma J."/>
        </authorList>
    </citation>
    <scope>NUCLEOTIDE SEQUENCE [LARGE SCALE GENOMIC DNA]</scope>
    <source>
        <strain evidence="12">CGMCC 1.9106</strain>
    </source>
</reference>
<organism evidence="11 12">
    <name type="scientific">Catellatospora aurea</name>
    <dbReference type="NCBI Taxonomy" id="1337874"/>
    <lineage>
        <taxon>Bacteria</taxon>
        <taxon>Bacillati</taxon>
        <taxon>Actinomycetota</taxon>
        <taxon>Actinomycetes</taxon>
        <taxon>Micromonosporales</taxon>
        <taxon>Micromonosporaceae</taxon>
        <taxon>Catellatospora</taxon>
    </lineage>
</organism>
<dbReference type="Proteomes" id="UP001596392">
    <property type="component" value="Unassembled WGS sequence"/>
</dbReference>
<dbReference type="RefSeq" id="WP_376805032.1">
    <property type="nucleotide sequence ID" value="NZ_JBHTAC010000003.1"/>
</dbReference>
<evidence type="ECO:0000256" key="9">
    <source>
        <dbReference type="SAM" id="MobiDB-lite"/>
    </source>
</evidence>
<dbReference type="EMBL" id="JBHTAC010000003">
    <property type="protein sequence ID" value="MFC7241568.1"/>
    <property type="molecule type" value="Genomic_DNA"/>
</dbReference>
<evidence type="ECO:0000313" key="12">
    <source>
        <dbReference type="Proteomes" id="UP001596392"/>
    </source>
</evidence>
<evidence type="ECO:0000256" key="5">
    <source>
        <dbReference type="ARBA" id="ARBA00022801"/>
    </source>
</evidence>
<dbReference type="Pfam" id="PF03793">
    <property type="entry name" value="PASTA"/>
    <property type="match status" value="1"/>
</dbReference>
<dbReference type="Gene3D" id="3.40.710.10">
    <property type="entry name" value="DD-peptidase/beta-lactamase superfamily"/>
    <property type="match status" value="1"/>
</dbReference>
<dbReference type="InterPro" id="IPR036950">
    <property type="entry name" value="PBP_transglycosylase"/>
</dbReference>
<evidence type="ECO:0000256" key="3">
    <source>
        <dbReference type="ARBA" id="ARBA00022676"/>
    </source>
</evidence>
<dbReference type="Pfam" id="PF00912">
    <property type="entry name" value="Transgly"/>
    <property type="match status" value="1"/>
</dbReference>
<evidence type="ECO:0000259" key="10">
    <source>
        <dbReference type="PROSITE" id="PS51178"/>
    </source>
</evidence>
<dbReference type="SMART" id="SM00740">
    <property type="entry name" value="PASTA"/>
    <property type="match status" value="1"/>
</dbReference>
<proteinExistence type="predicted"/>
<keyword evidence="5" id="KW-0378">Hydrolase</keyword>
<comment type="catalytic activity">
    <reaction evidence="7">
        <text>Preferential cleavage: (Ac)2-L-Lys-D-Ala-|-D-Ala. Also transpeptidation of peptidyl-alanyl moieties that are N-acyl substituents of D-alanine.</text>
        <dbReference type="EC" id="3.4.16.4"/>
    </reaction>
</comment>
<feature type="domain" description="PASTA" evidence="10">
    <location>
        <begin position="725"/>
        <end position="790"/>
    </location>
</feature>
<dbReference type="CDD" id="cd06577">
    <property type="entry name" value="PASTA_pknB"/>
    <property type="match status" value="1"/>
</dbReference>
<feature type="region of interest" description="Disordered" evidence="9">
    <location>
        <begin position="395"/>
        <end position="425"/>
    </location>
</feature>
<dbReference type="Pfam" id="PF00905">
    <property type="entry name" value="Transpeptidase"/>
    <property type="match status" value="1"/>
</dbReference>
<feature type="compositionally biased region" description="Pro residues" evidence="9">
    <location>
        <begin position="797"/>
        <end position="822"/>
    </location>
</feature>
<name>A0ABW2GRD7_9ACTN</name>
<evidence type="ECO:0000256" key="2">
    <source>
        <dbReference type="ARBA" id="ARBA00022670"/>
    </source>
</evidence>
<protein>
    <submittedName>
        <fullName evidence="11">Transglycosylase domain-containing protein</fullName>
    </submittedName>
</protein>
<dbReference type="PANTHER" id="PTHR32282">
    <property type="entry name" value="BINDING PROTEIN TRANSPEPTIDASE, PUTATIVE-RELATED"/>
    <property type="match status" value="1"/>
</dbReference>
<dbReference type="InterPro" id="IPR023346">
    <property type="entry name" value="Lysozyme-like_dom_sf"/>
</dbReference>
<dbReference type="PANTHER" id="PTHR32282:SF33">
    <property type="entry name" value="PEPTIDOGLYCAN GLYCOSYLTRANSFERASE"/>
    <property type="match status" value="1"/>
</dbReference>
<evidence type="ECO:0000256" key="7">
    <source>
        <dbReference type="ARBA" id="ARBA00034000"/>
    </source>
</evidence>
<keyword evidence="2" id="KW-0645">Protease</keyword>
<keyword evidence="4" id="KW-0808">Transferase</keyword>
<dbReference type="Gene3D" id="1.10.3810.10">
    <property type="entry name" value="Biosynthetic peptidoglycan transglycosylase-like"/>
    <property type="match status" value="1"/>
</dbReference>
<gene>
    <name evidence="11" type="ORF">ACFQO7_03650</name>
</gene>
<feature type="region of interest" description="Disordered" evidence="9">
    <location>
        <begin position="760"/>
        <end position="829"/>
    </location>
</feature>
<dbReference type="InterPro" id="IPR012338">
    <property type="entry name" value="Beta-lactam/transpept-like"/>
</dbReference>
<dbReference type="InterPro" id="IPR050396">
    <property type="entry name" value="Glycosyltr_51/Transpeptidase"/>
</dbReference>
<evidence type="ECO:0000256" key="1">
    <source>
        <dbReference type="ARBA" id="ARBA00022645"/>
    </source>
</evidence>